<gene>
    <name evidence="2" type="ORF">S01H4_39371</name>
</gene>
<proteinExistence type="predicted"/>
<evidence type="ECO:0000313" key="2">
    <source>
        <dbReference type="EMBL" id="GAG98817.1"/>
    </source>
</evidence>
<name>X1D127_9ZZZZ</name>
<reference evidence="2" key="1">
    <citation type="journal article" date="2014" name="Front. Microbiol.">
        <title>High frequency of phylogenetically diverse reductive dehalogenase-homologous genes in deep subseafloor sedimentary metagenomes.</title>
        <authorList>
            <person name="Kawai M."/>
            <person name="Futagami T."/>
            <person name="Toyoda A."/>
            <person name="Takaki Y."/>
            <person name="Nishi S."/>
            <person name="Hori S."/>
            <person name="Arai W."/>
            <person name="Tsubouchi T."/>
            <person name="Morono Y."/>
            <person name="Uchiyama I."/>
            <person name="Ito T."/>
            <person name="Fujiyama A."/>
            <person name="Inagaki F."/>
            <person name="Takami H."/>
        </authorList>
    </citation>
    <scope>NUCLEOTIDE SEQUENCE</scope>
    <source>
        <strain evidence="2">Expedition CK06-06</strain>
    </source>
</reference>
<dbReference type="Pfam" id="PF08279">
    <property type="entry name" value="HTH_11"/>
    <property type="match status" value="1"/>
</dbReference>
<dbReference type="AlphaFoldDB" id="X1D127"/>
<feature type="non-terminal residue" evidence="2">
    <location>
        <position position="1"/>
    </location>
</feature>
<feature type="domain" description="Helix-turn-helix type 11" evidence="1">
    <location>
        <begin position="118"/>
        <end position="162"/>
    </location>
</feature>
<sequence>APYSMFADKRIRVLLHAKFKVLGIDRRDSKTIIKPLVLQYNDQIDKTYEKRLKMRLDNGNYYIVDEWAVPRPSDAIIDAYEKKKAEFNARLNKEIMGEFLNDKNGKKVTVNTTAAQDKVLKLLQSGLTIPKISEELDCSPQNVDRHVQRLRNKGYHIQAVKNHISIDHYEVTIPD</sequence>
<protein>
    <recommendedName>
        <fullName evidence="1">Helix-turn-helix type 11 domain-containing protein</fullName>
    </recommendedName>
</protein>
<dbReference type="InterPro" id="IPR036388">
    <property type="entry name" value="WH-like_DNA-bd_sf"/>
</dbReference>
<comment type="caution">
    <text evidence="2">The sequence shown here is derived from an EMBL/GenBank/DDBJ whole genome shotgun (WGS) entry which is preliminary data.</text>
</comment>
<dbReference type="Gene3D" id="1.10.10.10">
    <property type="entry name" value="Winged helix-like DNA-binding domain superfamily/Winged helix DNA-binding domain"/>
    <property type="match status" value="1"/>
</dbReference>
<dbReference type="EMBL" id="BART01021318">
    <property type="protein sequence ID" value="GAG98817.1"/>
    <property type="molecule type" value="Genomic_DNA"/>
</dbReference>
<dbReference type="InterPro" id="IPR013196">
    <property type="entry name" value="HTH_11"/>
</dbReference>
<evidence type="ECO:0000259" key="1">
    <source>
        <dbReference type="Pfam" id="PF08279"/>
    </source>
</evidence>
<accession>X1D127</accession>
<organism evidence="2">
    <name type="scientific">marine sediment metagenome</name>
    <dbReference type="NCBI Taxonomy" id="412755"/>
    <lineage>
        <taxon>unclassified sequences</taxon>
        <taxon>metagenomes</taxon>
        <taxon>ecological metagenomes</taxon>
    </lineage>
</organism>